<dbReference type="AlphaFoldDB" id="A0A5J9WHB1"/>
<gene>
    <name evidence="1" type="ORF">EJB05_06850</name>
</gene>
<keyword evidence="2" id="KW-1185">Reference proteome</keyword>
<sequence length="65" mass="7386">MRLSEARVAEETVEKPRRVKMKSRIEEMIKMDVRGKPPYDTSPYDTVTVKIEMSAGEAEGEVVTV</sequence>
<feature type="non-terminal residue" evidence="1">
    <location>
        <position position="1"/>
    </location>
</feature>
<protein>
    <submittedName>
        <fullName evidence="1">Uncharacterized protein</fullName>
    </submittedName>
</protein>
<dbReference type="EMBL" id="RWGY01000004">
    <property type="protein sequence ID" value="TVU47257.1"/>
    <property type="molecule type" value="Genomic_DNA"/>
</dbReference>
<dbReference type="Proteomes" id="UP000324897">
    <property type="component" value="Chromosome 5"/>
</dbReference>
<comment type="caution">
    <text evidence="1">The sequence shown here is derived from an EMBL/GenBank/DDBJ whole genome shotgun (WGS) entry which is preliminary data.</text>
</comment>
<evidence type="ECO:0000313" key="1">
    <source>
        <dbReference type="EMBL" id="TVU47257.1"/>
    </source>
</evidence>
<accession>A0A5J9WHB1</accession>
<reference evidence="1 2" key="1">
    <citation type="journal article" date="2019" name="Sci. Rep.">
        <title>A high-quality genome of Eragrostis curvula grass provides insights into Poaceae evolution and supports new strategies to enhance forage quality.</title>
        <authorList>
            <person name="Carballo J."/>
            <person name="Santos B.A.C.M."/>
            <person name="Zappacosta D."/>
            <person name="Garbus I."/>
            <person name="Selva J.P."/>
            <person name="Gallo C.A."/>
            <person name="Diaz A."/>
            <person name="Albertini E."/>
            <person name="Caccamo M."/>
            <person name="Echenique V."/>
        </authorList>
    </citation>
    <scope>NUCLEOTIDE SEQUENCE [LARGE SCALE GENOMIC DNA]</scope>
    <source>
        <strain evidence="2">cv. Victoria</strain>
        <tissue evidence="1">Leaf</tissue>
    </source>
</reference>
<evidence type="ECO:0000313" key="2">
    <source>
        <dbReference type="Proteomes" id="UP000324897"/>
    </source>
</evidence>
<organism evidence="1 2">
    <name type="scientific">Eragrostis curvula</name>
    <name type="common">weeping love grass</name>
    <dbReference type="NCBI Taxonomy" id="38414"/>
    <lineage>
        <taxon>Eukaryota</taxon>
        <taxon>Viridiplantae</taxon>
        <taxon>Streptophyta</taxon>
        <taxon>Embryophyta</taxon>
        <taxon>Tracheophyta</taxon>
        <taxon>Spermatophyta</taxon>
        <taxon>Magnoliopsida</taxon>
        <taxon>Liliopsida</taxon>
        <taxon>Poales</taxon>
        <taxon>Poaceae</taxon>
        <taxon>PACMAD clade</taxon>
        <taxon>Chloridoideae</taxon>
        <taxon>Eragrostideae</taxon>
        <taxon>Eragrostidinae</taxon>
        <taxon>Eragrostis</taxon>
    </lineage>
</organism>
<name>A0A5J9WHB1_9POAL</name>
<dbReference type="Gramene" id="TVU47257">
    <property type="protein sequence ID" value="TVU47257"/>
    <property type="gene ID" value="EJB05_06850"/>
</dbReference>
<proteinExistence type="predicted"/>